<dbReference type="EMBL" id="BCNV01000001">
    <property type="protein sequence ID" value="GAS80119.1"/>
    <property type="molecule type" value="Genomic_DNA"/>
</dbReference>
<keyword evidence="6 10" id="KW-1133">Transmembrane helix</keyword>
<feature type="domain" description="CBS" evidence="12">
    <location>
        <begin position="224"/>
        <end position="286"/>
    </location>
</feature>
<evidence type="ECO:0000256" key="2">
    <source>
        <dbReference type="ARBA" id="ARBA00006337"/>
    </source>
</evidence>
<keyword evidence="5" id="KW-0677">Repeat</keyword>
<sequence length="453" mass="51184">MESERYALNLVLVALLIGLSAFFVAVEFALVRVRPSRIDQMIAEGNKRALAVKQAVANLDGYLSACQLGITITSLGLGWLGEPTVEKILHPVFESMQIPEAVSSFLSFVIAFASITYLHVVVGELAPKTIAIRKAETVALLTSTPIIWFNRIMYPFIWLLNGSANQLVKLFGIKPASEHEDAHSEEELQIIINESFESGKINQAEFGYVSRIFAFDEMLAKEIMVPRTDMVCLYVNRTNEENLEIIREEQYTRFPVVNESKDDIIGIINTKQFFLELYGNDEPVDLSSLIQPVSAVHETTPVKDLLKKMQKDGVHIAVLVDEYGGTSGIVTIEDVLEQIVGEIRDEFDADEVEDIQVINENYVIMDGKVSLSKVNDMFMSSLDADEWDTIGGWLYSHRPEMNEQEEYEFENLIFVLLEKDKNRFYKVAVVPKEPLTMSDYTDEDEKESPNLAK</sequence>
<dbReference type="InterPro" id="IPR000644">
    <property type="entry name" value="CBS_dom"/>
</dbReference>
<keyword evidence="8 10" id="KW-0472">Membrane</keyword>
<feature type="domain" description="CBS" evidence="12">
    <location>
        <begin position="289"/>
        <end position="346"/>
    </location>
</feature>
<dbReference type="Gene3D" id="3.10.580.10">
    <property type="entry name" value="CBS-domain"/>
    <property type="match status" value="1"/>
</dbReference>
<evidence type="ECO:0000256" key="9">
    <source>
        <dbReference type="PROSITE-ProRule" id="PRU00703"/>
    </source>
</evidence>
<dbReference type="RefSeq" id="WP_062833059.1">
    <property type="nucleotide sequence ID" value="NZ_BCNV01000001.1"/>
</dbReference>
<dbReference type="AlphaFoldDB" id="A0A117I063"/>
<dbReference type="Pfam" id="PF03471">
    <property type="entry name" value="CorC_HlyC"/>
    <property type="match status" value="1"/>
</dbReference>
<keyword evidence="3" id="KW-1003">Cell membrane</keyword>
<keyword evidence="7 9" id="KW-0129">CBS domain</keyword>
<evidence type="ECO:0000259" key="13">
    <source>
        <dbReference type="PROSITE" id="PS51846"/>
    </source>
</evidence>
<dbReference type="PANTHER" id="PTHR43099:SF2">
    <property type="entry name" value="UPF0053 PROTEIN YRKA"/>
    <property type="match status" value="1"/>
</dbReference>
<dbReference type="InterPro" id="IPR016169">
    <property type="entry name" value="FAD-bd_PCMH_sub2"/>
</dbReference>
<feature type="domain" description="CNNM transmembrane" evidence="13">
    <location>
        <begin position="2"/>
        <end position="205"/>
    </location>
</feature>
<dbReference type="InterPro" id="IPR036318">
    <property type="entry name" value="FAD-bd_PCMH-like_sf"/>
</dbReference>
<evidence type="ECO:0000259" key="12">
    <source>
        <dbReference type="PROSITE" id="PS51371"/>
    </source>
</evidence>
<reference evidence="15 17" key="3">
    <citation type="submission" date="2016-11" db="EMBL/GenBank/DDBJ databases">
        <title>Paenibacillus species isolates.</title>
        <authorList>
            <person name="Beno S.M."/>
        </authorList>
    </citation>
    <scope>NUCLEOTIDE SEQUENCE [LARGE SCALE GENOMIC DNA]</scope>
    <source>
        <strain evidence="15 17">FSL H8-0246</strain>
    </source>
</reference>
<evidence type="ECO:0000256" key="5">
    <source>
        <dbReference type="ARBA" id="ARBA00022737"/>
    </source>
</evidence>
<feature type="transmembrane region" description="Helical" evidence="11">
    <location>
        <begin position="6"/>
        <end position="31"/>
    </location>
</feature>
<comment type="similarity">
    <text evidence="2">Belongs to the UPF0053 family.</text>
</comment>
<evidence type="ECO:0000256" key="7">
    <source>
        <dbReference type="ARBA" id="ARBA00023122"/>
    </source>
</evidence>
<dbReference type="EMBL" id="MRTJ01000003">
    <property type="protein sequence ID" value="OMF14400.1"/>
    <property type="molecule type" value="Genomic_DNA"/>
</dbReference>
<dbReference type="SUPFAM" id="SSF54631">
    <property type="entry name" value="CBS-domain pair"/>
    <property type="match status" value="1"/>
</dbReference>
<dbReference type="GO" id="GO:0005886">
    <property type="term" value="C:plasma membrane"/>
    <property type="evidence" value="ECO:0007669"/>
    <property type="project" value="UniProtKB-SubCell"/>
</dbReference>
<comment type="caution">
    <text evidence="14">The sequence shown here is derived from an EMBL/GenBank/DDBJ whole genome shotgun (WGS) entry which is preliminary data.</text>
</comment>
<dbReference type="PANTHER" id="PTHR43099">
    <property type="entry name" value="UPF0053 PROTEIN YRKA"/>
    <property type="match status" value="1"/>
</dbReference>
<dbReference type="FunFam" id="3.10.580.10:FF:000002">
    <property type="entry name" value="Magnesium/cobalt efflux protein CorC"/>
    <property type="match status" value="1"/>
</dbReference>
<dbReference type="SUPFAM" id="SSF56176">
    <property type="entry name" value="FAD-binding/transporter-associated domain-like"/>
    <property type="match status" value="1"/>
</dbReference>
<feature type="transmembrane region" description="Helical" evidence="11">
    <location>
        <begin position="101"/>
        <end position="126"/>
    </location>
</feature>
<protein>
    <submittedName>
        <fullName evidence="14">2-oxo acid dehydrogenase, lipoyl-binding site protein</fullName>
    </submittedName>
</protein>
<reference evidence="16" key="2">
    <citation type="submission" date="2016-01" db="EMBL/GenBank/DDBJ databases">
        <title>Draft Genome Sequence of Paenibacillus amylolyticus Heshi-A3 that Was Isolated from Fermented Rice Bran with Aging Salted Mackerel, Which Was Named Heshiko as Traditional Fermented Seafood in Japan.</title>
        <authorList>
            <person name="Akuzawa S."/>
            <person name="Nakagawa J."/>
            <person name="Kanekatsu T."/>
            <person name="Kubota E."/>
            <person name="Ohtake R."/>
            <person name="Suzuki T."/>
            <person name="Kanesaki Y."/>
        </authorList>
    </citation>
    <scope>NUCLEOTIDE SEQUENCE [LARGE SCALE GENOMIC DNA]</scope>
    <source>
        <strain evidence="16">Heshi-A3</strain>
    </source>
</reference>
<evidence type="ECO:0000313" key="17">
    <source>
        <dbReference type="Proteomes" id="UP000187134"/>
    </source>
</evidence>
<dbReference type="Proteomes" id="UP000187134">
    <property type="component" value="Unassembled WGS sequence"/>
</dbReference>
<dbReference type="Proteomes" id="UP000069697">
    <property type="component" value="Unassembled WGS sequence"/>
</dbReference>
<dbReference type="SMART" id="SM01091">
    <property type="entry name" value="CorC_HlyC"/>
    <property type="match status" value="1"/>
</dbReference>
<evidence type="ECO:0000313" key="16">
    <source>
        <dbReference type="Proteomes" id="UP000069697"/>
    </source>
</evidence>
<dbReference type="SMART" id="SM00116">
    <property type="entry name" value="CBS"/>
    <property type="match status" value="2"/>
</dbReference>
<dbReference type="GO" id="GO:0050660">
    <property type="term" value="F:flavin adenine dinucleotide binding"/>
    <property type="evidence" value="ECO:0007669"/>
    <property type="project" value="InterPro"/>
</dbReference>
<name>A0A117I063_PAEAM</name>
<evidence type="ECO:0000256" key="3">
    <source>
        <dbReference type="ARBA" id="ARBA00022475"/>
    </source>
</evidence>
<feature type="transmembrane region" description="Helical" evidence="11">
    <location>
        <begin position="138"/>
        <end position="160"/>
    </location>
</feature>
<organism evidence="14 16">
    <name type="scientific">Paenibacillus amylolyticus</name>
    <dbReference type="NCBI Taxonomy" id="1451"/>
    <lineage>
        <taxon>Bacteria</taxon>
        <taxon>Bacillati</taxon>
        <taxon>Bacillota</taxon>
        <taxon>Bacilli</taxon>
        <taxon>Bacillales</taxon>
        <taxon>Paenibacillaceae</taxon>
        <taxon>Paenibacillus</taxon>
    </lineage>
</organism>
<comment type="subcellular location">
    <subcellularLocation>
        <location evidence="1">Cell membrane</location>
        <topology evidence="1">Multi-pass membrane protein</topology>
    </subcellularLocation>
</comment>
<evidence type="ECO:0000313" key="14">
    <source>
        <dbReference type="EMBL" id="GAS80119.1"/>
    </source>
</evidence>
<evidence type="ECO:0000256" key="10">
    <source>
        <dbReference type="PROSITE-ProRule" id="PRU01193"/>
    </source>
</evidence>
<dbReference type="PROSITE" id="PS51846">
    <property type="entry name" value="CNNM"/>
    <property type="match status" value="1"/>
</dbReference>
<dbReference type="InterPro" id="IPR051676">
    <property type="entry name" value="UPF0053_domain"/>
</dbReference>
<reference evidence="14 16" key="1">
    <citation type="journal article" date="2016" name="Genome Announc.">
        <title>Draft Genome Sequence of Paenibacillus amylolyticus Heshi-A3, Isolated from Fermented Rice Bran in a Japanese Fermented Seafood Dish.</title>
        <authorList>
            <person name="Akuzawa S."/>
            <person name="Nagaoka J."/>
            <person name="Kanekatsu M."/>
            <person name="Kubota E."/>
            <person name="Ohtake R."/>
            <person name="Suzuki T."/>
            <person name="Kanesaki Y."/>
        </authorList>
    </citation>
    <scope>NUCLEOTIDE SEQUENCE [LARGE SCALE GENOMIC DNA]</scope>
    <source>
        <strain evidence="14 16">Heshi-A3</strain>
    </source>
</reference>
<evidence type="ECO:0000313" key="15">
    <source>
        <dbReference type="EMBL" id="OMF14400.1"/>
    </source>
</evidence>
<dbReference type="InterPro" id="IPR046342">
    <property type="entry name" value="CBS_dom_sf"/>
</dbReference>
<evidence type="ECO:0000256" key="4">
    <source>
        <dbReference type="ARBA" id="ARBA00022692"/>
    </source>
</evidence>
<dbReference type="InterPro" id="IPR005170">
    <property type="entry name" value="Transptr-assoc_dom"/>
</dbReference>
<proteinExistence type="inferred from homology"/>
<keyword evidence="4 10" id="KW-0812">Transmembrane</keyword>
<dbReference type="Gene3D" id="3.30.465.10">
    <property type="match status" value="1"/>
</dbReference>
<dbReference type="InterPro" id="IPR044751">
    <property type="entry name" value="Ion_transp-like_CBS"/>
</dbReference>
<dbReference type="InterPro" id="IPR002550">
    <property type="entry name" value="CNNM"/>
</dbReference>
<accession>A0A117I063</accession>
<dbReference type="Pfam" id="PF01595">
    <property type="entry name" value="CNNM"/>
    <property type="match status" value="1"/>
</dbReference>
<dbReference type="PROSITE" id="PS51371">
    <property type="entry name" value="CBS"/>
    <property type="match status" value="2"/>
</dbReference>
<evidence type="ECO:0000256" key="8">
    <source>
        <dbReference type="ARBA" id="ARBA00023136"/>
    </source>
</evidence>
<dbReference type="CDD" id="cd04590">
    <property type="entry name" value="CBS_pair_CorC_HlyC_assoc"/>
    <property type="match status" value="1"/>
</dbReference>
<evidence type="ECO:0000256" key="6">
    <source>
        <dbReference type="ARBA" id="ARBA00022989"/>
    </source>
</evidence>
<gene>
    <name evidence="15" type="ORF">BK131_13120</name>
    <name evidence="14" type="ORF">PAHA3_0183</name>
</gene>
<evidence type="ECO:0000256" key="1">
    <source>
        <dbReference type="ARBA" id="ARBA00004651"/>
    </source>
</evidence>
<dbReference type="Pfam" id="PF00571">
    <property type="entry name" value="CBS"/>
    <property type="match status" value="2"/>
</dbReference>
<evidence type="ECO:0000256" key="11">
    <source>
        <dbReference type="SAM" id="Phobius"/>
    </source>
</evidence>
<dbReference type="OrthoDB" id="9798188at2"/>